<dbReference type="Proteomes" id="UP000182567">
    <property type="component" value="Chromosome"/>
</dbReference>
<keyword evidence="1" id="KW-0472">Membrane</keyword>
<sequence length="70" mass="7583">MMNKGADYLTQTIKFQSAQTTQVAIFSTIGTIPTSVLILALRSVVAQQMNGSCQYRAEVNQKSATLEVEG</sequence>
<accession>A0A1J0ERV0</accession>
<keyword evidence="1" id="KW-1133">Transmembrane helix</keyword>
<reference evidence="3" key="1">
    <citation type="submission" date="2016-10" db="EMBL/GenBank/DDBJ databases">
        <title>Pseudomonas frederiksbergensis ERGS4:02 complete genome.</title>
        <authorList>
            <person name="Kumar R."/>
            <person name="Acharya V."/>
            <person name="Singh D."/>
        </authorList>
    </citation>
    <scope>NUCLEOTIDE SEQUENCE [LARGE SCALE GENOMIC DNA]</scope>
    <source>
        <strain evidence="3">ERGS4:02</strain>
    </source>
</reference>
<name>A0A1J0ERV0_9PSED</name>
<organism evidence="2 3">
    <name type="scientific">Pseudomonas frederiksbergensis</name>
    <dbReference type="NCBI Taxonomy" id="104087"/>
    <lineage>
        <taxon>Bacteria</taxon>
        <taxon>Pseudomonadati</taxon>
        <taxon>Pseudomonadota</taxon>
        <taxon>Gammaproteobacteria</taxon>
        <taxon>Pseudomonadales</taxon>
        <taxon>Pseudomonadaceae</taxon>
        <taxon>Pseudomonas</taxon>
    </lineage>
</organism>
<keyword evidence="1" id="KW-0812">Transmembrane</keyword>
<evidence type="ECO:0000313" key="2">
    <source>
        <dbReference type="EMBL" id="APC18726.1"/>
    </source>
</evidence>
<dbReference type="EMBL" id="CP017886">
    <property type="protein sequence ID" value="APC18726.1"/>
    <property type="molecule type" value="Genomic_DNA"/>
</dbReference>
<evidence type="ECO:0000256" key="1">
    <source>
        <dbReference type="SAM" id="Phobius"/>
    </source>
</evidence>
<protein>
    <submittedName>
        <fullName evidence="2">Uncharacterized protein</fullName>
    </submittedName>
</protein>
<feature type="transmembrane region" description="Helical" evidence="1">
    <location>
        <begin position="20"/>
        <end position="41"/>
    </location>
</feature>
<dbReference type="AlphaFoldDB" id="A0A1J0ERV0"/>
<evidence type="ECO:0000313" key="3">
    <source>
        <dbReference type="Proteomes" id="UP000182567"/>
    </source>
</evidence>
<gene>
    <name evidence="2" type="ORF">BLL42_24570</name>
</gene>
<proteinExistence type="predicted"/>